<evidence type="ECO:0000313" key="3">
    <source>
        <dbReference type="Proteomes" id="UP001151699"/>
    </source>
</evidence>
<evidence type="ECO:0000313" key="2">
    <source>
        <dbReference type="EMBL" id="KAJ6641252.1"/>
    </source>
</evidence>
<evidence type="ECO:0000256" key="1">
    <source>
        <dbReference type="SAM" id="SignalP"/>
    </source>
</evidence>
<feature type="non-terminal residue" evidence="2">
    <location>
        <position position="87"/>
    </location>
</feature>
<name>A0A9Q0N1F1_9DIPT</name>
<dbReference type="Proteomes" id="UP001151699">
    <property type="component" value="Chromosome B"/>
</dbReference>
<sequence length="87" mass="9858">MRYFLVALIFMCVVSLAHKSLAEYLDPGGVAYNVDHHVIIVQMTAALVRHAAAISGDRTVVANEENIFELFLILYKYIVRNDVKNDF</sequence>
<proteinExistence type="predicted"/>
<reference evidence="2" key="1">
    <citation type="submission" date="2022-07" db="EMBL/GenBank/DDBJ databases">
        <authorList>
            <person name="Trinca V."/>
            <person name="Uliana J.V.C."/>
            <person name="Torres T.T."/>
            <person name="Ward R.J."/>
            <person name="Monesi N."/>
        </authorList>
    </citation>
    <scope>NUCLEOTIDE SEQUENCE</scope>
    <source>
        <strain evidence="2">HSMRA1968</strain>
        <tissue evidence="2">Whole embryos</tissue>
    </source>
</reference>
<organism evidence="2 3">
    <name type="scientific">Pseudolycoriella hygida</name>
    <dbReference type="NCBI Taxonomy" id="35572"/>
    <lineage>
        <taxon>Eukaryota</taxon>
        <taxon>Metazoa</taxon>
        <taxon>Ecdysozoa</taxon>
        <taxon>Arthropoda</taxon>
        <taxon>Hexapoda</taxon>
        <taxon>Insecta</taxon>
        <taxon>Pterygota</taxon>
        <taxon>Neoptera</taxon>
        <taxon>Endopterygota</taxon>
        <taxon>Diptera</taxon>
        <taxon>Nematocera</taxon>
        <taxon>Sciaroidea</taxon>
        <taxon>Sciaridae</taxon>
        <taxon>Pseudolycoriella</taxon>
    </lineage>
</organism>
<comment type="caution">
    <text evidence="2">The sequence shown here is derived from an EMBL/GenBank/DDBJ whole genome shotgun (WGS) entry which is preliminary data.</text>
</comment>
<feature type="signal peptide" evidence="1">
    <location>
        <begin position="1"/>
        <end position="22"/>
    </location>
</feature>
<keyword evidence="3" id="KW-1185">Reference proteome</keyword>
<accession>A0A9Q0N1F1</accession>
<dbReference type="AlphaFoldDB" id="A0A9Q0N1F1"/>
<dbReference type="EMBL" id="WJQU01000002">
    <property type="protein sequence ID" value="KAJ6641252.1"/>
    <property type="molecule type" value="Genomic_DNA"/>
</dbReference>
<protein>
    <submittedName>
        <fullName evidence="2">Uncharacterized protein</fullName>
    </submittedName>
</protein>
<feature type="chain" id="PRO_5040500668" evidence="1">
    <location>
        <begin position="23"/>
        <end position="87"/>
    </location>
</feature>
<gene>
    <name evidence="2" type="ORF">Bhyg_06187</name>
</gene>
<keyword evidence="1" id="KW-0732">Signal</keyword>